<evidence type="ECO:0000313" key="1">
    <source>
        <dbReference type="EMBL" id="TFE67823.1"/>
    </source>
</evidence>
<organism evidence="1 2">
    <name type="scientific">Methylacidiphilum caldifontis</name>
    <dbReference type="NCBI Taxonomy" id="2795386"/>
    <lineage>
        <taxon>Bacteria</taxon>
        <taxon>Pseudomonadati</taxon>
        <taxon>Verrucomicrobiota</taxon>
        <taxon>Methylacidiphilae</taxon>
        <taxon>Methylacidiphilales</taxon>
        <taxon>Methylacidiphilaceae</taxon>
        <taxon>Methylacidiphilum (ex Ratnadevi et al. 2023)</taxon>
    </lineage>
</organism>
<protein>
    <submittedName>
        <fullName evidence="1">Uncharacterized protein</fullName>
    </submittedName>
</protein>
<sequence length="322" mass="37570">MSWSLYRWTWLLESPLYVGYIPAGSLNRCRQYISARAFMSALVAELARRTSTDYPNYQDVYNFVKEYARFTYLFPAEQEGGKWYAWLPYFEFREGLVWRREDSNFHKDCTDNTKCMTDRVMHMRLISTRPSTAIDPLSDTADEATLRETECINIYWCNQHKHSISHDANCTQEQVSQSRVSDENKRPTSPVALVGYVFIKDHLPNIEKIDFLTIGGDTRYGLGRLRRIEYNRTDKGEMFIFPVNLNDSYPQIESFLLLGHGNAPNSNNMVGQLEKLVGWNYEKGLISYPLFWIPGSRFDNKSMSIWQIDADGHWINSLKHTS</sequence>
<dbReference type="AlphaFoldDB" id="A0A4Y8PBC4"/>
<dbReference type="RefSeq" id="WP_134440378.1">
    <property type="nucleotide sequence ID" value="NZ_LXQC01000147.1"/>
</dbReference>
<comment type="caution">
    <text evidence="1">The sequence shown here is derived from an EMBL/GenBank/DDBJ whole genome shotgun (WGS) entry which is preliminary data.</text>
</comment>
<gene>
    <name evidence="1" type="ORF">A7Q10_09085</name>
</gene>
<reference evidence="1 2" key="1">
    <citation type="submission" date="2016-05" db="EMBL/GenBank/DDBJ databases">
        <title>Diversity and Homogeneity among Thermoacidophilic Verrucomicrobia Methanotrophs Linked with Geographical Origin.</title>
        <authorList>
            <person name="Erikstad H.-A."/>
            <person name="Smestad N.B."/>
            <person name="Ceballos R.M."/>
            <person name="Birkeland N.-K."/>
        </authorList>
    </citation>
    <scope>NUCLEOTIDE SEQUENCE [LARGE SCALE GENOMIC DNA]</scope>
    <source>
        <strain evidence="1 2">Phi</strain>
    </source>
</reference>
<name>A0A4Y8PBC4_9BACT</name>
<evidence type="ECO:0000313" key="2">
    <source>
        <dbReference type="Proteomes" id="UP000297713"/>
    </source>
</evidence>
<accession>A0A4Y8PBC4</accession>
<dbReference type="EMBL" id="LXQC01000147">
    <property type="protein sequence ID" value="TFE67823.1"/>
    <property type="molecule type" value="Genomic_DNA"/>
</dbReference>
<dbReference type="OrthoDB" id="1550501at2"/>
<proteinExistence type="predicted"/>
<keyword evidence="2" id="KW-1185">Reference proteome</keyword>
<dbReference type="Proteomes" id="UP000297713">
    <property type="component" value="Unassembled WGS sequence"/>
</dbReference>